<keyword evidence="1" id="KW-0863">Zinc-finger</keyword>
<dbReference type="PhylomeDB" id="T1JC37"/>
<keyword evidence="4" id="KW-1185">Reference proteome</keyword>
<dbReference type="GO" id="GO:0008270">
    <property type="term" value="F:zinc ion binding"/>
    <property type="evidence" value="ECO:0007669"/>
    <property type="project" value="UniProtKB-KW"/>
</dbReference>
<dbReference type="InterPro" id="IPR007527">
    <property type="entry name" value="Znf_SWIM"/>
</dbReference>
<dbReference type="OMA" id="MIVAICT"/>
<protein>
    <recommendedName>
        <fullName evidence="2">SWIM-type domain-containing protein</fullName>
    </recommendedName>
</protein>
<dbReference type="Proteomes" id="UP000014500">
    <property type="component" value="Unassembled WGS sequence"/>
</dbReference>
<feature type="domain" description="SWIM-type" evidence="2">
    <location>
        <begin position="199"/>
        <end position="230"/>
    </location>
</feature>
<dbReference type="EMBL" id="JH432053">
    <property type="status" value="NOT_ANNOTATED_CDS"/>
    <property type="molecule type" value="Genomic_DNA"/>
</dbReference>
<keyword evidence="1" id="KW-0479">Metal-binding</keyword>
<evidence type="ECO:0000313" key="4">
    <source>
        <dbReference type="Proteomes" id="UP000014500"/>
    </source>
</evidence>
<evidence type="ECO:0000259" key="2">
    <source>
        <dbReference type="PROSITE" id="PS50966"/>
    </source>
</evidence>
<dbReference type="PROSITE" id="PS50966">
    <property type="entry name" value="ZF_SWIM"/>
    <property type="match status" value="1"/>
</dbReference>
<sequence length="352" mass="41090">MGPSMILTDDCTSERNALKSTYIAVWRWLWDSKHRIHLDHRRHLYHLFKVILYSNAKESLNTSYETLLTDKTVLNYPNYIRHIKDLFERREEWALYFRLNSLTRGVNTNNFAEASFRIIKDVILGRTKAFSIIQLIDFVTKKLELYYQQRILSVAYNRLRPDMLSKLTTMRSQLTNNDIHKLNDEEYQVNSEKKNGVVYNVNTAIGTCTCYVGCTGKLCKHQWAVINYCNATIENYTVNDIRQRQQLYSIATGHEKSIDFFQPLYTTACSLQIEKETEKQTANDITAPLSQGSNEETQIQEHQCDDLNTRDCRIQLAEVFEDLLTNVNEKQDIFQPAILSFVNSYNSLKTDA</sequence>
<dbReference type="STRING" id="126957.T1JC37"/>
<organism evidence="3 4">
    <name type="scientific">Strigamia maritima</name>
    <name type="common">European centipede</name>
    <name type="synonym">Geophilus maritimus</name>
    <dbReference type="NCBI Taxonomy" id="126957"/>
    <lineage>
        <taxon>Eukaryota</taxon>
        <taxon>Metazoa</taxon>
        <taxon>Ecdysozoa</taxon>
        <taxon>Arthropoda</taxon>
        <taxon>Myriapoda</taxon>
        <taxon>Chilopoda</taxon>
        <taxon>Pleurostigmophora</taxon>
        <taxon>Geophilomorpha</taxon>
        <taxon>Linotaeniidae</taxon>
        <taxon>Strigamia</taxon>
    </lineage>
</organism>
<evidence type="ECO:0000313" key="3">
    <source>
        <dbReference type="EnsemblMetazoa" id="SMAR011345-PA"/>
    </source>
</evidence>
<name>T1JC37_STRMM</name>
<reference evidence="4" key="1">
    <citation type="submission" date="2011-05" db="EMBL/GenBank/DDBJ databases">
        <authorList>
            <person name="Richards S.R."/>
            <person name="Qu J."/>
            <person name="Jiang H."/>
            <person name="Jhangiani S.N."/>
            <person name="Agravi P."/>
            <person name="Goodspeed R."/>
            <person name="Gross S."/>
            <person name="Mandapat C."/>
            <person name="Jackson L."/>
            <person name="Mathew T."/>
            <person name="Pu L."/>
            <person name="Thornton R."/>
            <person name="Saada N."/>
            <person name="Wilczek-Boney K.B."/>
            <person name="Lee S."/>
            <person name="Kovar C."/>
            <person name="Wu Y."/>
            <person name="Scherer S.E."/>
            <person name="Worley K.C."/>
            <person name="Muzny D.M."/>
            <person name="Gibbs R."/>
        </authorList>
    </citation>
    <scope>NUCLEOTIDE SEQUENCE</scope>
    <source>
        <strain evidence="4">Brora</strain>
    </source>
</reference>
<dbReference type="PANTHER" id="PTHR35385:SF2">
    <property type="entry name" value="PROTEIN B, PUTATIVE-RELATED"/>
    <property type="match status" value="1"/>
</dbReference>
<dbReference type="EnsemblMetazoa" id="SMAR011345-RA">
    <property type="protein sequence ID" value="SMAR011345-PA"/>
    <property type="gene ID" value="SMAR011345"/>
</dbReference>
<dbReference type="AlphaFoldDB" id="T1JC37"/>
<dbReference type="eggNOG" id="ENOG502TAZI">
    <property type="taxonomic scope" value="Eukaryota"/>
</dbReference>
<dbReference type="PANTHER" id="PTHR35385">
    <property type="entry name" value="PROTEIN B, PUTATIVE-RELATED-RELATED"/>
    <property type="match status" value="1"/>
</dbReference>
<proteinExistence type="predicted"/>
<evidence type="ECO:0000256" key="1">
    <source>
        <dbReference type="PROSITE-ProRule" id="PRU00325"/>
    </source>
</evidence>
<accession>T1JC37</accession>
<reference evidence="3" key="2">
    <citation type="submission" date="2015-02" db="UniProtKB">
        <authorList>
            <consortium name="EnsemblMetazoa"/>
        </authorList>
    </citation>
    <scope>IDENTIFICATION</scope>
</reference>
<dbReference type="HOGENOM" id="CLU_788899_0_0_1"/>
<keyword evidence="1" id="KW-0862">Zinc</keyword>